<evidence type="ECO:0000256" key="2">
    <source>
        <dbReference type="ARBA" id="ARBA00005911"/>
    </source>
</evidence>
<keyword evidence="7" id="KW-0906">Nuclear pore complex</keyword>
<dbReference type="PANTHER" id="PTHR12084">
    <property type="entry name" value="NUCLEAR PORE GLYCOPROTEIN P62-RELATED"/>
    <property type="match status" value="1"/>
</dbReference>
<keyword evidence="3" id="KW-0813">Transport</keyword>
<dbReference type="Gene3D" id="1.20.5.170">
    <property type="match status" value="1"/>
</dbReference>
<dbReference type="GO" id="GO:0006606">
    <property type="term" value="P:protein import into nucleus"/>
    <property type="evidence" value="ECO:0000318"/>
    <property type="project" value="GO_Central"/>
</dbReference>
<evidence type="ECO:0000256" key="1">
    <source>
        <dbReference type="ARBA" id="ARBA00004567"/>
    </source>
</evidence>
<dbReference type="GO" id="GO:0044613">
    <property type="term" value="C:nuclear pore central transport channel"/>
    <property type="evidence" value="ECO:0000318"/>
    <property type="project" value="GO_Central"/>
</dbReference>
<protein>
    <recommendedName>
        <fullName evidence="11">Nucleoporin NSP1-like C-terminal domain-containing protein</fullName>
    </recommendedName>
</protein>
<dbReference type="AlphaFoldDB" id="A0A7M7NN89"/>
<dbReference type="RefSeq" id="XP_030837176.1">
    <property type="nucleotide sequence ID" value="XM_030981316.1"/>
</dbReference>
<dbReference type="FunFam" id="1.20.5.170:FF:000040">
    <property type="entry name" value="Nuclear pore glycoprotein p62"/>
    <property type="match status" value="1"/>
</dbReference>
<keyword evidence="6" id="KW-0811">Translocation</keyword>
<reference evidence="13" key="1">
    <citation type="submission" date="2015-02" db="EMBL/GenBank/DDBJ databases">
        <title>Genome sequencing for Strongylocentrotus purpuratus.</title>
        <authorList>
            <person name="Murali S."/>
            <person name="Liu Y."/>
            <person name="Vee V."/>
            <person name="English A."/>
            <person name="Wang M."/>
            <person name="Skinner E."/>
            <person name="Han Y."/>
            <person name="Muzny D.M."/>
            <person name="Worley K.C."/>
            <person name="Gibbs R.A."/>
        </authorList>
    </citation>
    <scope>NUCLEOTIDE SEQUENCE</scope>
</reference>
<evidence type="ECO:0000256" key="7">
    <source>
        <dbReference type="ARBA" id="ARBA00023132"/>
    </source>
</evidence>
<feature type="coiled-coil region" evidence="9">
    <location>
        <begin position="407"/>
        <end position="469"/>
    </location>
</feature>
<dbReference type="KEGG" id="spu:590120"/>
<evidence type="ECO:0000256" key="8">
    <source>
        <dbReference type="ARBA" id="ARBA00023242"/>
    </source>
</evidence>
<organism evidence="12 13">
    <name type="scientific">Strongylocentrotus purpuratus</name>
    <name type="common">Purple sea urchin</name>
    <dbReference type="NCBI Taxonomy" id="7668"/>
    <lineage>
        <taxon>Eukaryota</taxon>
        <taxon>Metazoa</taxon>
        <taxon>Echinodermata</taxon>
        <taxon>Eleutherozoa</taxon>
        <taxon>Echinozoa</taxon>
        <taxon>Echinoidea</taxon>
        <taxon>Euechinoidea</taxon>
        <taxon>Echinacea</taxon>
        <taxon>Camarodonta</taxon>
        <taxon>Echinidea</taxon>
        <taxon>Strongylocentrotidae</taxon>
        <taxon>Strongylocentrotus</taxon>
    </lineage>
</organism>
<dbReference type="GO" id="GO:0051028">
    <property type="term" value="P:mRNA transport"/>
    <property type="evidence" value="ECO:0007669"/>
    <property type="project" value="UniProtKB-KW"/>
</dbReference>
<dbReference type="GO" id="GO:0017056">
    <property type="term" value="F:structural constituent of nuclear pore"/>
    <property type="evidence" value="ECO:0000318"/>
    <property type="project" value="GO_Central"/>
</dbReference>
<dbReference type="GO" id="GO:0006405">
    <property type="term" value="P:RNA export from nucleus"/>
    <property type="evidence" value="ECO:0000318"/>
    <property type="project" value="GO_Central"/>
</dbReference>
<evidence type="ECO:0000313" key="13">
    <source>
        <dbReference type="Proteomes" id="UP000007110"/>
    </source>
</evidence>
<dbReference type="Proteomes" id="UP000007110">
    <property type="component" value="Unassembled WGS sequence"/>
</dbReference>
<feature type="domain" description="Nucleoporin NSP1-like C-terminal" evidence="11">
    <location>
        <begin position="401"/>
        <end position="504"/>
    </location>
</feature>
<evidence type="ECO:0000259" key="11">
    <source>
        <dbReference type="Pfam" id="PF05064"/>
    </source>
</evidence>
<dbReference type="InterPro" id="IPR007758">
    <property type="entry name" value="Nucleoporin_NSP1_C"/>
</dbReference>
<evidence type="ECO:0000256" key="4">
    <source>
        <dbReference type="ARBA" id="ARBA00022816"/>
    </source>
</evidence>
<name>A0A7M7NN89_STRPU</name>
<evidence type="ECO:0000313" key="12">
    <source>
        <dbReference type="EnsemblMetazoa" id="XP_030837176"/>
    </source>
</evidence>
<keyword evidence="5" id="KW-0653">Protein transport</keyword>
<keyword evidence="13" id="KW-1185">Reference proteome</keyword>
<accession>A0A7M7NN89</accession>
<dbReference type="PANTHER" id="PTHR12084:SF0">
    <property type="entry name" value="NUCLEAR PORE GLYCOPROTEIN P62"/>
    <property type="match status" value="1"/>
</dbReference>
<sequence>MFGKQPTAQGAPATTGLFGSQAAPTAQPGGGFAFGGTAPAQAPGSVSSGAFGFGQPQTGQPAAASGGFSFGATPSQPQQTQATSSFSFNSNTAAGGGAAGGFKFGEAPKQPTAPTATATATGGFAFGTAAATPASTAALNVAKPSGFSTMGTASAGFGGTAPASTQPQQPVTGLSLASTAKPATPASGFPFGATAPVSAQSQQPSTGFSLATPGAGGFAFGANPSGAAAAPPASTAALSVAKPGFSLAGLSAGTASTAAIAQPNQTATSTPAAGGLGGGLGGGIKLGGFAAPTATPQSTAAAASTGLKLGTMTASAPTGGLTLSAGTTSTPGIGGGLKIGGGLGIKPTGTGLTLGTPASSAATTSSSGLGLLGHKPATATTTGAGLALGVKATAATGATGPAETMSYRELEESINKWTVELEEQEKSFLHQAAQVNAWDRTLVVNGEKITLLHNDLEKVKADQQRLEHECDYIVAQQRELEDILSPLEDACKTQEGSLYRQHTDVERERTYQMSENIDSQLKRMVQDLKEIIDHMNTSNTTMDQTDPVNQVAKILNAHMNSLQWIDQNTGLVQRKVDEVTRQYEMIKRDQERNVHLAFE</sequence>
<keyword evidence="9" id="KW-0175">Coiled coil</keyword>
<feature type="compositionally biased region" description="Low complexity" evidence="10">
    <location>
        <begin position="35"/>
        <end position="44"/>
    </location>
</feature>
<comment type="similarity">
    <text evidence="2">Belongs to the nucleoporin NSP1/NUP62 family.</text>
</comment>
<comment type="subcellular location">
    <subcellularLocation>
        <location evidence="1">Nucleus</location>
        <location evidence="1">Nuclear pore complex</location>
    </subcellularLocation>
</comment>
<feature type="compositionally biased region" description="Low complexity" evidence="10">
    <location>
        <begin position="62"/>
        <end position="89"/>
    </location>
</feature>
<evidence type="ECO:0000256" key="6">
    <source>
        <dbReference type="ARBA" id="ARBA00023010"/>
    </source>
</evidence>
<dbReference type="InterPro" id="IPR026010">
    <property type="entry name" value="NSP1/NUP62"/>
</dbReference>
<feature type="region of interest" description="Disordered" evidence="10">
    <location>
        <begin position="1"/>
        <end position="89"/>
    </location>
</feature>
<reference evidence="12" key="2">
    <citation type="submission" date="2021-01" db="UniProtKB">
        <authorList>
            <consortium name="EnsemblMetazoa"/>
        </authorList>
    </citation>
    <scope>IDENTIFICATION</scope>
</reference>
<evidence type="ECO:0000256" key="10">
    <source>
        <dbReference type="SAM" id="MobiDB-lite"/>
    </source>
</evidence>
<dbReference type="OMA" id="EMMSKQV"/>
<dbReference type="OrthoDB" id="344345at2759"/>
<evidence type="ECO:0000256" key="3">
    <source>
        <dbReference type="ARBA" id="ARBA00022448"/>
    </source>
</evidence>
<evidence type="ECO:0000256" key="9">
    <source>
        <dbReference type="SAM" id="Coils"/>
    </source>
</evidence>
<dbReference type="GeneID" id="590120"/>
<dbReference type="GO" id="GO:0005543">
    <property type="term" value="F:phospholipid binding"/>
    <property type="evidence" value="ECO:0000318"/>
    <property type="project" value="GO_Central"/>
</dbReference>
<dbReference type="EnsemblMetazoa" id="XM_030981316">
    <property type="protein sequence ID" value="XP_030837176"/>
    <property type="gene ID" value="LOC590120"/>
</dbReference>
<keyword evidence="4" id="KW-0509">mRNA transport</keyword>
<dbReference type="Pfam" id="PF05064">
    <property type="entry name" value="Nsp1_C"/>
    <property type="match status" value="1"/>
</dbReference>
<evidence type="ECO:0000256" key="5">
    <source>
        <dbReference type="ARBA" id="ARBA00022927"/>
    </source>
</evidence>
<proteinExistence type="inferred from homology"/>
<dbReference type="InParanoid" id="A0A7M7NN89"/>
<keyword evidence="8" id="KW-0539">Nucleus</keyword>